<protein>
    <submittedName>
        <fullName evidence="1">Monopolin complex subunit MAM1</fullName>
    </submittedName>
</protein>
<dbReference type="EMBL" id="JBEVYD010000002">
    <property type="protein sequence ID" value="KAL3235038.1"/>
    <property type="molecule type" value="Genomic_DNA"/>
</dbReference>
<evidence type="ECO:0000313" key="1">
    <source>
        <dbReference type="EMBL" id="KAL3235038.1"/>
    </source>
</evidence>
<organism evidence="1 2">
    <name type="scientific">Nakaseomyces bracarensis</name>
    <dbReference type="NCBI Taxonomy" id="273131"/>
    <lineage>
        <taxon>Eukaryota</taxon>
        <taxon>Fungi</taxon>
        <taxon>Dikarya</taxon>
        <taxon>Ascomycota</taxon>
        <taxon>Saccharomycotina</taxon>
        <taxon>Saccharomycetes</taxon>
        <taxon>Saccharomycetales</taxon>
        <taxon>Saccharomycetaceae</taxon>
        <taxon>Nakaseomyces</taxon>
    </lineage>
</organism>
<reference evidence="1 2" key="1">
    <citation type="submission" date="2024-05" db="EMBL/GenBank/DDBJ databases">
        <title>Long read based assembly of the Candida bracarensis genome reveals expanded adhesin content.</title>
        <authorList>
            <person name="Marcet-Houben M."/>
            <person name="Ksiezopolska E."/>
            <person name="Gabaldon T."/>
        </authorList>
    </citation>
    <scope>NUCLEOTIDE SEQUENCE [LARGE SCALE GENOMIC DNA]</scope>
    <source>
        <strain evidence="1 2">CBM6</strain>
    </source>
</reference>
<dbReference type="Pfam" id="PF10434">
    <property type="entry name" value="MAM1"/>
    <property type="match status" value="1"/>
</dbReference>
<evidence type="ECO:0000313" key="2">
    <source>
        <dbReference type="Proteomes" id="UP001623330"/>
    </source>
</evidence>
<name>A0ABR4P0D9_9SACH</name>
<accession>A0ABR4P0D9</accession>
<comment type="caution">
    <text evidence="1">The sequence shown here is derived from an EMBL/GenBank/DDBJ whole genome shotgun (WGS) entry which is preliminary data.</text>
</comment>
<sequence>MVLKEKAVNIHGAKRGIYGTKDIEETETEHTLNKHNLKILQQEIFKFETETSDCPHFLCGHENVSMLRTSRLWFLFELEMSYDGYLNLRNSCYFSRVYQKIIPSWTVVSCLSSKYANKDHRSPDEPISHMLISNYAAAIPSSGKYNRVEEGGEISLEIESLFQDNISAHYIPPTFLNKRRKLVNFTEYKLDVSHIIKEEDASHHDSKLEGQ</sequence>
<dbReference type="InterPro" id="IPR018847">
    <property type="entry name" value="Monopolin_cplx_su_Mam1"/>
</dbReference>
<gene>
    <name evidence="1" type="ORF">RNJ44_02826</name>
</gene>
<dbReference type="Proteomes" id="UP001623330">
    <property type="component" value="Unassembled WGS sequence"/>
</dbReference>
<proteinExistence type="predicted"/>
<keyword evidence="2" id="KW-1185">Reference proteome</keyword>